<dbReference type="EMBL" id="JSZA02000105">
    <property type="protein sequence ID" value="TGO02590.1"/>
    <property type="molecule type" value="Genomic_DNA"/>
</dbReference>
<proteinExistence type="predicted"/>
<comment type="caution">
    <text evidence="1">The sequence shown here is derived from an EMBL/GenBank/DDBJ whole genome shotgun (WGS) entry which is preliminary data.</text>
</comment>
<evidence type="ECO:0008006" key="3">
    <source>
        <dbReference type="Google" id="ProtNLM"/>
    </source>
</evidence>
<dbReference type="PANTHER" id="PTHR35586:SF1">
    <property type="entry name" value="SLL1691 PROTEIN"/>
    <property type="match status" value="1"/>
</dbReference>
<evidence type="ECO:0000313" key="2">
    <source>
        <dbReference type="Proteomes" id="UP000030428"/>
    </source>
</evidence>
<sequence>MTKKTSEFDSPWKKIIEHFFKEFMLFFFSQVHDSIDWTRGYEFLDKELQKLIRESITKERRVDKLVKVWLKNGETAVLYIHIEVQAQYDSEFKERMFIYHYRLYDRYGPNVVSLAILGDDRKNWLPKAYSYEKLGCGMSFHFPIVKLLDYRDKWDELDQSNNPFAIVVKAHLKSLETRKSLKERYSWKVDLYKALYQANYNKDEIRELYAFLDWVLTLPSGLEQNFDNFVYKYEEAKKVEYVTSIERRGILQRSREDVIENLDVRFNHVPETVVKKIQSIHDTSLLTKLHREAILVESIEAFEKRLKKQGKH</sequence>
<organism evidence="1 2">
    <name type="scientific">Candidatus Thiomargarita nelsonii</name>
    <dbReference type="NCBI Taxonomy" id="1003181"/>
    <lineage>
        <taxon>Bacteria</taxon>
        <taxon>Pseudomonadati</taxon>
        <taxon>Pseudomonadota</taxon>
        <taxon>Gammaproteobacteria</taxon>
        <taxon>Thiotrichales</taxon>
        <taxon>Thiotrichaceae</taxon>
        <taxon>Thiomargarita</taxon>
    </lineage>
</organism>
<accession>A0A4E0QRK4</accession>
<dbReference type="AlphaFoldDB" id="A0A4E0QRK4"/>
<dbReference type="Proteomes" id="UP000030428">
    <property type="component" value="Unassembled WGS sequence"/>
</dbReference>
<reference evidence="1 2" key="1">
    <citation type="journal article" date="2016" name="Front. Microbiol.">
        <title>Single-Cell (Meta-)Genomics of a Dimorphic Candidatus Thiomargarita nelsonii Reveals Genomic Plasticity.</title>
        <authorList>
            <person name="Flood B.E."/>
            <person name="Fliss P."/>
            <person name="Jones D.S."/>
            <person name="Dick G.J."/>
            <person name="Jain S."/>
            <person name="Kaster A.K."/>
            <person name="Winkel M."/>
            <person name="Mussmann M."/>
            <person name="Bailey J."/>
        </authorList>
    </citation>
    <scope>NUCLEOTIDE SEQUENCE [LARGE SCALE GENOMIC DNA]</scope>
    <source>
        <strain evidence="1">Hydrate Ridge</strain>
    </source>
</reference>
<name>A0A4E0QRK4_9GAMM</name>
<dbReference type="PANTHER" id="PTHR35586">
    <property type="entry name" value="SLL1691 PROTEIN"/>
    <property type="match status" value="1"/>
</dbReference>
<evidence type="ECO:0000313" key="1">
    <source>
        <dbReference type="EMBL" id="TGO02590.1"/>
    </source>
</evidence>
<protein>
    <recommendedName>
        <fullName evidence="3">Transposase (putative) YhgA-like domain-containing protein</fullName>
    </recommendedName>
</protein>
<gene>
    <name evidence="1" type="ORF">PN36_22440</name>
</gene>
<keyword evidence="2" id="KW-1185">Reference proteome</keyword>